<evidence type="ECO:0000313" key="2">
    <source>
        <dbReference type="Proteomes" id="UP000054324"/>
    </source>
</evidence>
<dbReference type="CTD" id="20319687"/>
<reference evidence="1 2" key="1">
    <citation type="submission" date="2013-11" db="EMBL/GenBank/DDBJ databases">
        <title>Opisthorchis viverrini - life in the bile duct.</title>
        <authorList>
            <person name="Young N.D."/>
            <person name="Nagarajan N."/>
            <person name="Lin S.J."/>
            <person name="Korhonen P.K."/>
            <person name="Jex A.R."/>
            <person name="Hall R.S."/>
            <person name="Safavi-Hemami H."/>
            <person name="Kaewkong W."/>
            <person name="Bertrand D."/>
            <person name="Gao S."/>
            <person name="Seet Q."/>
            <person name="Wongkham S."/>
            <person name="Teh B.T."/>
            <person name="Wongkham C."/>
            <person name="Intapan P.M."/>
            <person name="Maleewong W."/>
            <person name="Yang X."/>
            <person name="Hu M."/>
            <person name="Wang Z."/>
            <person name="Hofmann A."/>
            <person name="Sternberg P.W."/>
            <person name="Tan P."/>
            <person name="Wang J."/>
            <person name="Gasser R.B."/>
        </authorList>
    </citation>
    <scope>NUCLEOTIDE SEQUENCE [LARGE SCALE GENOMIC DNA]</scope>
</reference>
<proteinExistence type="predicted"/>
<evidence type="ECO:0000313" key="1">
    <source>
        <dbReference type="EMBL" id="KER27471.1"/>
    </source>
</evidence>
<sequence length="74" mass="8357">MTAATIEPLRHPNPFDRKEEGLVIIDCPHISNKNEQARGNIQLSVPWCKQKAELSMEDRAKVNKLKTNATSVMI</sequence>
<gene>
    <name evidence="1" type="ORF">T265_05505</name>
</gene>
<dbReference type="GeneID" id="20319687"/>
<accession>A0A074ZK90</accession>
<dbReference type="AlphaFoldDB" id="A0A074ZK90"/>
<dbReference type="Proteomes" id="UP000054324">
    <property type="component" value="Unassembled WGS sequence"/>
</dbReference>
<organism evidence="1 2">
    <name type="scientific">Opisthorchis viverrini</name>
    <name type="common">Southeast Asian liver fluke</name>
    <dbReference type="NCBI Taxonomy" id="6198"/>
    <lineage>
        <taxon>Eukaryota</taxon>
        <taxon>Metazoa</taxon>
        <taxon>Spiralia</taxon>
        <taxon>Lophotrochozoa</taxon>
        <taxon>Platyhelminthes</taxon>
        <taxon>Trematoda</taxon>
        <taxon>Digenea</taxon>
        <taxon>Opisthorchiida</taxon>
        <taxon>Opisthorchiata</taxon>
        <taxon>Opisthorchiidae</taxon>
        <taxon>Opisthorchis</taxon>
    </lineage>
</organism>
<dbReference type="EMBL" id="KL596722">
    <property type="protein sequence ID" value="KER27471.1"/>
    <property type="molecule type" value="Genomic_DNA"/>
</dbReference>
<name>A0A074ZK90_OPIVI</name>
<dbReference type="RefSeq" id="XP_009168791.1">
    <property type="nucleotide sequence ID" value="XM_009170527.1"/>
</dbReference>
<protein>
    <submittedName>
        <fullName evidence="1">Uncharacterized protein</fullName>
    </submittedName>
</protein>
<dbReference type="KEGG" id="ovi:T265_05505"/>
<keyword evidence="2" id="KW-1185">Reference proteome</keyword>